<dbReference type="Pfam" id="PF11329">
    <property type="entry name" value="DUF3131"/>
    <property type="match status" value="1"/>
</dbReference>
<evidence type="ECO:0000259" key="2">
    <source>
        <dbReference type="Pfam" id="PF10091"/>
    </source>
</evidence>
<dbReference type="RefSeq" id="WP_204824137.1">
    <property type="nucleotide sequence ID" value="NZ_JBHUGF010000010.1"/>
</dbReference>
<dbReference type="InterPro" id="IPR021478">
    <property type="entry name" value="DUF3131"/>
</dbReference>
<keyword evidence="1" id="KW-0732">Signal</keyword>
<organism evidence="4 5">
    <name type="scientific">Paenibacillus nicotianae</name>
    <dbReference type="NCBI Taxonomy" id="1526551"/>
    <lineage>
        <taxon>Bacteria</taxon>
        <taxon>Bacillati</taxon>
        <taxon>Bacillota</taxon>
        <taxon>Bacilli</taxon>
        <taxon>Bacillales</taxon>
        <taxon>Paenibacillaceae</taxon>
        <taxon>Paenibacillus</taxon>
    </lineage>
</organism>
<reference evidence="5" key="1">
    <citation type="journal article" date="2019" name="Int. J. Syst. Evol. Microbiol.">
        <title>The Global Catalogue of Microorganisms (GCM) 10K type strain sequencing project: providing services to taxonomists for standard genome sequencing and annotation.</title>
        <authorList>
            <consortium name="The Broad Institute Genomics Platform"/>
            <consortium name="The Broad Institute Genome Sequencing Center for Infectious Disease"/>
            <person name="Wu L."/>
            <person name="Ma J."/>
        </authorList>
    </citation>
    <scope>NUCLEOTIDE SEQUENCE [LARGE SCALE GENOMIC DNA]</scope>
    <source>
        <strain evidence="5">CGMCC 1.15067</strain>
    </source>
</reference>
<keyword evidence="5" id="KW-1185">Reference proteome</keyword>
<evidence type="ECO:0000256" key="1">
    <source>
        <dbReference type="SAM" id="SignalP"/>
    </source>
</evidence>
<dbReference type="EMBL" id="JBHUGF010000010">
    <property type="protein sequence ID" value="MFD1990447.1"/>
    <property type="molecule type" value="Genomic_DNA"/>
</dbReference>
<name>A0ABW4UVZ9_9BACL</name>
<feature type="chain" id="PRO_5047108999" evidence="1">
    <location>
        <begin position="28"/>
        <end position="454"/>
    </location>
</feature>
<gene>
    <name evidence="4" type="ORF">ACFSGI_10795</name>
</gene>
<dbReference type="Proteomes" id="UP001597403">
    <property type="component" value="Unassembled WGS sequence"/>
</dbReference>
<evidence type="ECO:0000259" key="3">
    <source>
        <dbReference type="Pfam" id="PF11329"/>
    </source>
</evidence>
<feature type="domain" description="DUF3131" evidence="3">
    <location>
        <begin position="47"/>
        <end position="188"/>
    </location>
</feature>
<dbReference type="Gene3D" id="1.50.10.140">
    <property type="match status" value="1"/>
</dbReference>
<feature type="domain" description="Glycoamylase-like" evidence="2">
    <location>
        <begin position="271"/>
        <end position="436"/>
    </location>
</feature>
<sequence>MNKVKVLSLFVAFCLLTGLTLTPMVSAAPSLTSSSKKATFNTELKAVANKTYAYFTDYTDPTTGLTYDEVRTTDKGTEEAKRTSPTNIAMYMMSTVSAQQLGIISKQEAVTRLQTTLHSLEKMDKWNGLFYNWYNTDDGSLKKDWGQFISQVDNGWMSAGLIVVGQAYEELHGQTSQLVNAMNYTTLYDPEVGQFRGGYDVAKGELTEHHYGSFYTEPRVGSYIAIGKGDVPKEHWWKMYRTMPAEFDWQSQVPQGKTVQYDGVKVFEGSYVYKKTKFVPSWGGSMFEALMPGMVIKEKELGTRALGLNNKRYVQLQIQYAKDKGYAAWGFSPAATPTGYSEFAATPLGISGYKDGATVTAHATFLALEYAPEAAQKNIKALQKLKMTGKYGFYDSVNVKTGELAKAYLALDQGMIMISIANYLQDGVIRNYFHSDPIGKKPESLLKKEVFSIQ</sequence>
<dbReference type="InterPro" id="IPR019282">
    <property type="entry name" value="Glycoamylase-like_cons_dom"/>
</dbReference>
<evidence type="ECO:0000313" key="4">
    <source>
        <dbReference type="EMBL" id="MFD1990447.1"/>
    </source>
</evidence>
<proteinExistence type="predicted"/>
<evidence type="ECO:0000313" key="5">
    <source>
        <dbReference type="Proteomes" id="UP001597403"/>
    </source>
</evidence>
<dbReference type="Pfam" id="PF10091">
    <property type="entry name" value="Glycoamylase"/>
    <property type="match status" value="1"/>
</dbReference>
<comment type="caution">
    <text evidence="4">The sequence shown here is derived from an EMBL/GenBank/DDBJ whole genome shotgun (WGS) entry which is preliminary data.</text>
</comment>
<feature type="signal peptide" evidence="1">
    <location>
        <begin position="1"/>
        <end position="27"/>
    </location>
</feature>
<accession>A0ABW4UVZ9</accession>
<protein>
    <submittedName>
        <fullName evidence="4">Glucoamylase family protein</fullName>
    </submittedName>
</protein>